<name>A0A7R9WSI5_9STRA</name>
<gene>
    <name evidence="1" type="ORF">CAUS1442_LOCUS4485</name>
</gene>
<evidence type="ECO:0000313" key="1">
    <source>
        <dbReference type="EMBL" id="CAD8332386.1"/>
    </source>
</evidence>
<protein>
    <submittedName>
        <fullName evidence="1">Uncharacterized protein</fullName>
    </submittedName>
</protein>
<dbReference type="Gene3D" id="2.60.120.620">
    <property type="entry name" value="q2cbj1_9rhob like domain"/>
    <property type="match status" value="1"/>
</dbReference>
<dbReference type="AlphaFoldDB" id="A0A7R9WSI5"/>
<proteinExistence type="predicted"/>
<accession>A0A7R9WSI5</accession>
<dbReference type="EMBL" id="HBEF01007180">
    <property type="protein sequence ID" value="CAD8332386.1"/>
    <property type="molecule type" value="Transcribed_RNA"/>
</dbReference>
<sequence length="101" mass="11343">MRGTSHAGQRTHAEEDAYVPRIGRAIVHAGRQLHEVTQITQGDRFAYIMWARSWGDSITVPADQANAKGASSKVGLRSRVCSCCWLNRRQDNSCICGRRWN</sequence>
<organism evidence="1">
    <name type="scientific">Craspedostauros australis</name>
    <dbReference type="NCBI Taxonomy" id="1486917"/>
    <lineage>
        <taxon>Eukaryota</taxon>
        <taxon>Sar</taxon>
        <taxon>Stramenopiles</taxon>
        <taxon>Ochrophyta</taxon>
        <taxon>Bacillariophyta</taxon>
        <taxon>Bacillariophyceae</taxon>
        <taxon>Bacillariophycidae</taxon>
        <taxon>Naviculales</taxon>
        <taxon>Naviculaceae</taxon>
        <taxon>Craspedostauros</taxon>
    </lineage>
</organism>
<reference evidence="1" key="1">
    <citation type="submission" date="2021-01" db="EMBL/GenBank/DDBJ databases">
        <authorList>
            <person name="Corre E."/>
            <person name="Pelletier E."/>
            <person name="Niang G."/>
            <person name="Scheremetjew M."/>
            <person name="Finn R."/>
            <person name="Kale V."/>
            <person name="Holt S."/>
            <person name="Cochrane G."/>
            <person name="Meng A."/>
            <person name="Brown T."/>
            <person name="Cohen L."/>
        </authorList>
    </citation>
    <scope>NUCLEOTIDE SEQUENCE</scope>
    <source>
        <strain evidence="1">CCMP3328</strain>
    </source>
</reference>